<accession>A0A1W1XYU9</accession>
<feature type="transmembrane region" description="Helical" evidence="1">
    <location>
        <begin position="39"/>
        <end position="61"/>
    </location>
</feature>
<dbReference type="Proteomes" id="UP000192761">
    <property type="component" value="Unassembled WGS sequence"/>
</dbReference>
<keyword evidence="3" id="KW-1185">Reference proteome</keyword>
<keyword evidence="1" id="KW-0472">Membrane</keyword>
<proteinExistence type="predicted"/>
<dbReference type="EMBL" id="FWXD01000029">
    <property type="protein sequence ID" value="SMC29093.1"/>
    <property type="molecule type" value="Genomic_DNA"/>
</dbReference>
<sequence length="240" mass="26633">MAARTWGWIATGVIAFFPANWLRLLLINQLPYGASKSGFVINILIGFSVVALLVKWLLWLGRRERERLQHRAAALQAEMAQPLQPINAGRLMRQDGEEVYAVLPAQLMSLRTTGHRTSSSTSSHRHDHIFSDDEVHRTTTSSTTAIQNWVPVANGELALTNERVVFAGDADSFAIALDKLLNITPYANSFGFNDQHNNYMVNTGGGNDHARFHIALCKLLRERMPGLPGPDLNTLGVLDH</sequence>
<keyword evidence="1" id="KW-0812">Transmembrane</keyword>
<evidence type="ECO:0000313" key="3">
    <source>
        <dbReference type="Proteomes" id="UP000192761"/>
    </source>
</evidence>
<protein>
    <submittedName>
        <fullName evidence="2">Uncharacterized protein</fullName>
    </submittedName>
</protein>
<organism evidence="2 3">
    <name type="scientific">Andreprevotia lacus DSM 23236</name>
    <dbReference type="NCBI Taxonomy" id="1121001"/>
    <lineage>
        <taxon>Bacteria</taxon>
        <taxon>Pseudomonadati</taxon>
        <taxon>Pseudomonadota</taxon>
        <taxon>Betaproteobacteria</taxon>
        <taxon>Neisseriales</taxon>
        <taxon>Chitinibacteraceae</taxon>
        <taxon>Andreprevotia</taxon>
    </lineage>
</organism>
<evidence type="ECO:0000256" key="1">
    <source>
        <dbReference type="SAM" id="Phobius"/>
    </source>
</evidence>
<feature type="transmembrane region" description="Helical" evidence="1">
    <location>
        <begin position="7"/>
        <end position="27"/>
    </location>
</feature>
<dbReference type="STRING" id="1121001.SAMN02745857_03595"/>
<dbReference type="RefSeq" id="WP_139798955.1">
    <property type="nucleotide sequence ID" value="NZ_FWXD01000029.1"/>
</dbReference>
<reference evidence="2 3" key="1">
    <citation type="submission" date="2017-04" db="EMBL/GenBank/DDBJ databases">
        <authorList>
            <person name="Afonso C.L."/>
            <person name="Miller P.J."/>
            <person name="Scott M.A."/>
            <person name="Spackman E."/>
            <person name="Goraichik I."/>
            <person name="Dimitrov K.M."/>
            <person name="Suarez D.L."/>
            <person name="Swayne D.E."/>
        </authorList>
    </citation>
    <scope>NUCLEOTIDE SEQUENCE [LARGE SCALE GENOMIC DNA]</scope>
    <source>
        <strain evidence="2 3">DSM 23236</strain>
    </source>
</reference>
<dbReference type="AlphaFoldDB" id="A0A1W1XYU9"/>
<keyword evidence="1" id="KW-1133">Transmembrane helix</keyword>
<evidence type="ECO:0000313" key="2">
    <source>
        <dbReference type="EMBL" id="SMC29093.1"/>
    </source>
</evidence>
<name>A0A1W1XYU9_9NEIS</name>
<gene>
    <name evidence="2" type="ORF">SAMN02745857_03595</name>
</gene>